<keyword evidence="2" id="KW-1003">Cell membrane</keyword>
<evidence type="ECO:0000313" key="10">
    <source>
        <dbReference type="EMBL" id="MDC8771364.1"/>
    </source>
</evidence>
<reference evidence="10 11" key="1">
    <citation type="submission" date="2022-10" db="EMBL/GenBank/DDBJ databases">
        <title>Paucibacter sp. hw1 Genome sequencing.</title>
        <authorList>
            <person name="Park S."/>
        </authorList>
    </citation>
    <scope>NUCLEOTIDE SEQUENCE [LARGE SCALE GENOMIC DNA]</scope>
    <source>
        <strain evidence="11">hw1</strain>
    </source>
</reference>
<dbReference type="InterPro" id="IPR025857">
    <property type="entry name" value="MacB_PCD"/>
</dbReference>
<feature type="transmembrane region" description="Helical" evidence="7">
    <location>
        <begin position="755"/>
        <end position="773"/>
    </location>
</feature>
<evidence type="ECO:0000256" key="5">
    <source>
        <dbReference type="ARBA" id="ARBA00023136"/>
    </source>
</evidence>
<gene>
    <name evidence="10" type="ORF">PRZ03_07250</name>
</gene>
<feature type="transmembrane region" description="Helical" evidence="7">
    <location>
        <begin position="426"/>
        <end position="444"/>
    </location>
</feature>
<keyword evidence="3 7" id="KW-0812">Transmembrane</keyword>
<evidence type="ECO:0000256" key="6">
    <source>
        <dbReference type="ARBA" id="ARBA00038076"/>
    </source>
</evidence>
<keyword evidence="11" id="KW-1185">Reference proteome</keyword>
<dbReference type="PANTHER" id="PTHR30572:SF4">
    <property type="entry name" value="ABC TRANSPORTER PERMEASE YTRF"/>
    <property type="match status" value="1"/>
</dbReference>
<keyword evidence="5 7" id="KW-0472">Membrane</keyword>
<protein>
    <submittedName>
        <fullName evidence="10">ABC transporter permease</fullName>
    </submittedName>
</protein>
<organism evidence="10 11">
    <name type="scientific">Roseateles albus</name>
    <dbReference type="NCBI Taxonomy" id="2987525"/>
    <lineage>
        <taxon>Bacteria</taxon>
        <taxon>Pseudomonadati</taxon>
        <taxon>Pseudomonadota</taxon>
        <taxon>Betaproteobacteria</taxon>
        <taxon>Burkholderiales</taxon>
        <taxon>Sphaerotilaceae</taxon>
        <taxon>Roseateles</taxon>
    </lineage>
</organism>
<comment type="subcellular location">
    <subcellularLocation>
        <location evidence="1">Cell membrane</location>
        <topology evidence="1">Multi-pass membrane protein</topology>
    </subcellularLocation>
</comment>
<comment type="caution">
    <text evidence="10">The sequence shown here is derived from an EMBL/GenBank/DDBJ whole genome shotgun (WGS) entry which is preliminary data.</text>
</comment>
<evidence type="ECO:0000256" key="1">
    <source>
        <dbReference type="ARBA" id="ARBA00004651"/>
    </source>
</evidence>
<sequence length="821" mass="87268">MWDDLSQTLNSLRRAPGFALLSLLTLSCGLGFAIYSAAIYFSFTAGNIPFPEPERLLAVEATRHDERTQGKSVHYLDFLEYARATPSLEGLQALDTATVTLGGTQQYPQNFQAAYVPAAIWPWLGDAAKPEAGRLLQASDELPGAPPVVVIGADIWRNFLGGSKQVIGSHISINGVSTEIVGVAPAALRFPMTQQLWLPFNMPGAGMVRAQAMEMGTAKHVFVLGRLKAGASRAQAQQELDLTAQRLAASFPKSNAKVGAVALPYAKWTMPDTDAIYLGLAGAAVLLLSLVCINTANLLLARANERRQELAVRAALGAPRGRLIQQMLAEALILSLAAALIGLFFSAWALEATQQAVFETSDGRMPFWIRIQMSGAAAAFGLGLTFVTALATGLLPAWRASAVDAAAVLRDGRGASGRAAGRFSRVLVFLQIMLSSLLLLVSAAQTYSVHQRLNAGTGARTEGVLTAMLRPRQAAYTKDEAARAQLWARVETSLRDSAAASSAGVALSLSLPGGGMSSTEEVLPEGMTVEDERYPEAGVYSVNSGFFKTLEVALLAGREFGSHDRADSLHVAIVNRNFAAQYWPGLDPQAVLGKRFALNPKVDKTGAKVRDWYTVVGVNGHLVQGTGGDNGMRSHNIYLPISQSVPDQLGIAMVGWADTATNRELLAKAIARADPALALEHVYSAEERQKIAYGGSEVMAALCLILGLMTLALGVSGIYGVTSRAVAQRTQEIGVRRAVGASDAQVLRLLLRQGLWALALGMPLGLLLGWLAVTQMDEVGPAFLLGVLAVGIVISAVVMMATWLPARRAIAMPPNMALHCE</sequence>
<proteinExistence type="inferred from homology"/>
<evidence type="ECO:0000256" key="7">
    <source>
        <dbReference type="SAM" id="Phobius"/>
    </source>
</evidence>
<feature type="transmembrane region" description="Helical" evidence="7">
    <location>
        <begin position="698"/>
        <end position="721"/>
    </location>
</feature>
<evidence type="ECO:0000256" key="2">
    <source>
        <dbReference type="ARBA" id="ARBA00022475"/>
    </source>
</evidence>
<feature type="transmembrane region" description="Helical" evidence="7">
    <location>
        <begin position="20"/>
        <end position="43"/>
    </location>
</feature>
<feature type="transmembrane region" description="Helical" evidence="7">
    <location>
        <begin position="369"/>
        <end position="391"/>
    </location>
</feature>
<feature type="domain" description="ABC3 transporter permease C-terminal" evidence="8">
    <location>
        <begin position="705"/>
        <end position="814"/>
    </location>
</feature>
<name>A0ABT5KCS9_9BURK</name>
<keyword evidence="4 7" id="KW-1133">Transmembrane helix</keyword>
<evidence type="ECO:0000259" key="8">
    <source>
        <dbReference type="Pfam" id="PF02687"/>
    </source>
</evidence>
<comment type="similarity">
    <text evidence="6">Belongs to the ABC-4 integral membrane protein family.</text>
</comment>
<dbReference type="Pfam" id="PF02687">
    <property type="entry name" value="FtsX"/>
    <property type="match status" value="2"/>
</dbReference>
<evidence type="ECO:0000256" key="3">
    <source>
        <dbReference type="ARBA" id="ARBA00022692"/>
    </source>
</evidence>
<dbReference type="EMBL" id="JAQQXT010000003">
    <property type="protein sequence ID" value="MDC8771364.1"/>
    <property type="molecule type" value="Genomic_DNA"/>
</dbReference>
<dbReference type="InterPro" id="IPR050250">
    <property type="entry name" value="Macrolide_Exporter_MacB"/>
</dbReference>
<accession>A0ABT5KCS9</accession>
<dbReference type="PANTHER" id="PTHR30572">
    <property type="entry name" value="MEMBRANE COMPONENT OF TRANSPORTER-RELATED"/>
    <property type="match status" value="1"/>
</dbReference>
<dbReference type="Proteomes" id="UP001221189">
    <property type="component" value="Unassembled WGS sequence"/>
</dbReference>
<evidence type="ECO:0000259" key="9">
    <source>
        <dbReference type="Pfam" id="PF12704"/>
    </source>
</evidence>
<feature type="domain" description="ABC3 transporter permease C-terminal" evidence="8">
    <location>
        <begin position="283"/>
        <end position="401"/>
    </location>
</feature>
<evidence type="ECO:0000313" key="11">
    <source>
        <dbReference type="Proteomes" id="UP001221189"/>
    </source>
</evidence>
<dbReference type="RefSeq" id="WP_273599663.1">
    <property type="nucleotide sequence ID" value="NZ_JAQQXT010000003.1"/>
</dbReference>
<feature type="domain" description="MacB-like periplasmic core" evidence="9">
    <location>
        <begin position="20"/>
        <end position="240"/>
    </location>
</feature>
<feature type="domain" description="MacB-like periplasmic core" evidence="9">
    <location>
        <begin position="520"/>
        <end position="670"/>
    </location>
</feature>
<feature type="transmembrane region" description="Helical" evidence="7">
    <location>
        <begin position="328"/>
        <end position="349"/>
    </location>
</feature>
<feature type="transmembrane region" description="Helical" evidence="7">
    <location>
        <begin position="779"/>
        <end position="804"/>
    </location>
</feature>
<evidence type="ECO:0000256" key="4">
    <source>
        <dbReference type="ARBA" id="ARBA00022989"/>
    </source>
</evidence>
<dbReference type="InterPro" id="IPR003838">
    <property type="entry name" value="ABC3_permease_C"/>
</dbReference>
<dbReference type="Pfam" id="PF12704">
    <property type="entry name" value="MacB_PCD"/>
    <property type="match status" value="2"/>
</dbReference>
<feature type="transmembrane region" description="Helical" evidence="7">
    <location>
        <begin position="275"/>
        <end position="300"/>
    </location>
</feature>